<dbReference type="Gene3D" id="3.40.30.10">
    <property type="entry name" value="Glutaredoxin"/>
    <property type="match status" value="1"/>
</dbReference>
<evidence type="ECO:0000259" key="1">
    <source>
        <dbReference type="Pfam" id="PF00085"/>
    </source>
</evidence>
<gene>
    <name evidence="2" type="ORF">COV01_01275</name>
</gene>
<proteinExistence type="predicted"/>
<dbReference type="PROSITE" id="PS00194">
    <property type="entry name" value="THIOREDOXIN_1"/>
    <property type="match status" value="1"/>
</dbReference>
<dbReference type="CDD" id="cd02947">
    <property type="entry name" value="TRX_family"/>
    <property type="match status" value="1"/>
</dbReference>
<sequence length="64" mass="7191">MMSDDILFDGNVLAGSDSPYVEFNKADFDKALASDKLVVLYFYANWCPTCKAEQPKVFEAFNSL</sequence>
<dbReference type="EMBL" id="PFEQ01000004">
    <property type="protein sequence ID" value="PJE74397.1"/>
    <property type="molecule type" value="Genomic_DNA"/>
</dbReference>
<evidence type="ECO:0000313" key="2">
    <source>
        <dbReference type="EMBL" id="PJE74397.1"/>
    </source>
</evidence>
<accession>A0A2M8LCQ2</accession>
<dbReference type="Pfam" id="PF00085">
    <property type="entry name" value="Thioredoxin"/>
    <property type="match status" value="1"/>
</dbReference>
<reference evidence="3" key="1">
    <citation type="submission" date="2017-09" db="EMBL/GenBank/DDBJ databases">
        <title>Depth-based differentiation of microbial function through sediment-hosted aquifers and enrichment of novel symbionts in the deep terrestrial subsurface.</title>
        <authorList>
            <person name="Probst A.J."/>
            <person name="Ladd B."/>
            <person name="Jarett J.K."/>
            <person name="Geller-Mcgrath D.E."/>
            <person name="Sieber C.M.K."/>
            <person name="Emerson J.B."/>
            <person name="Anantharaman K."/>
            <person name="Thomas B.C."/>
            <person name="Malmstrom R."/>
            <person name="Stieglmeier M."/>
            <person name="Klingl A."/>
            <person name="Woyke T."/>
            <person name="Ryan C.M."/>
            <person name="Banfield J.F."/>
        </authorList>
    </citation>
    <scope>NUCLEOTIDE SEQUENCE [LARGE SCALE GENOMIC DNA]</scope>
</reference>
<evidence type="ECO:0000313" key="3">
    <source>
        <dbReference type="Proteomes" id="UP000228700"/>
    </source>
</evidence>
<dbReference type="InterPro" id="IPR017937">
    <property type="entry name" value="Thioredoxin_CS"/>
</dbReference>
<comment type="caution">
    <text evidence="2">The sequence shown here is derived from an EMBL/GenBank/DDBJ whole genome shotgun (WGS) entry which is preliminary data.</text>
</comment>
<protein>
    <recommendedName>
        <fullName evidence="1">Thioredoxin domain-containing protein</fullName>
    </recommendedName>
</protein>
<dbReference type="AlphaFoldDB" id="A0A2M8LCQ2"/>
<dbReference type="InterPro" id="IPR036249">
    <property type="entry name" value="Thioredoxin-like_sf"/>
</dbReference>
<feature type="domain" description="Thioredoxin" evidence="1">
    <location>
        <begin position="21"/>
        <end position="62"/>
    </location>
</feature>
<name>A0A2M8LCQ2_9BACT</name>
<feature type="non-terminal residue" evidence="2">
    <location>
        <position position="64"/>
    </location>
</feature>
<dbReference type="InterPro" id="IPR013766">
    <property type="entry name" value="Thioredoxin_domain"/>
</dbReference>
<dbReference type="Proteomes" id="UP000228700">
    <property type="component" value="Unassembled WGS sequence"/>
</dbReference>
<dbReference type="SUPFAM" id="SSF52833">
    <property type="entry name" value="Thioredoxin-like"/>
    <property type="match status" value="1"/>
</dbReference>
<organism evidence="2 3">
    <name type="scientific">Candidatus Taylorbacteria bacterium CG10_big_fil_rev_8_21_14_0_10_41_48</name>
    <dbReference type="NCBI Taxonomy" id="1975024"/>
    <lineage>
        <taxon>Bacteria</taxon>
        <taxon>Candidatus Tayloriibacteriota</taxon>
    </lineage>
</organism>